<keyword evidence="6" id="KW-0653">Protein transport</keyword>
<evidence type="ECO:0000256" key="1">
    <source>
        <dbReference type="ARBA" id="ARBA00004141"/>
    </source>
</evidence>
<keyword evidence="4 10" id="KW-0812">Transmembrane</keyword>
<keyword evidence="12" id="KW-1185">Reference proteome</keyword>
<reference evidence="11 12" key="1">
    <citation type="journal article" date="2020" name="Nat. Commun.">
        <title>Genome of Tripterygium wilfordii and identification of cytochrome P450 involved in triptolide biosynthesis.</title>
        <authorList>
            <person name="Tu L."/>
            <person name="Su P."/>
            <person name="Zhang Z."/>
            <person name="Gao L."/>
            <person name="Wang J."/>
            <person name="Hu T."/>
            <person name="Zhou J."/>
            <person name="Zhang Y."/>
            <person name="Zhao Y."/>
            <person name="Liu Y."/>
            <person name="Song Y."/>
            <person name="Tong Y."/>
            <person name="Lu Y."/>
            <person name="Yang J."/>
            <person name="Xu C."/>
            <person name="Jia M."/>
            <person name="Peters R.J."/>
            <person name="Huang L."/>
            <person name="Gao W."/>
        </authorList>
    </citation>
    <scope>NUCLEOTIDE SEQUENCE [LARGE SCALE GENOMIC DNA]</scope>
    <source>
        <strain evidence="12">cv. XIE 37</strain>
        <tissue evidence="11">Leaf</tissue>
    </source>
</reference>
<evidence type="ECO:0000256" key="6">
    <source>
        <dbReference type="ARBA" id="ARBA00022927"/>
    </source>
</evidence>
<comment type="caution">
    <text evidence="11">The sequence shown here is derived from an EMBL/GenBank/DDBJ whole genome shotgun (WGS) entry which is preliminary data.</text>
</comment>
<dbReference type="AlphaFoldDB" id="A0A7J7E3E4"/>
<dbReference type="PANTHER" id="PTHR22601">
    <property type="entry name" value="ISP4 LIKE PROTEIN"/>
    <property type="match status" value="1"/>
</dbReference>
<feature type="region of interest" description="Disordered" evidence="9">
    <location>
        <begin position="88"/>
        <end position="116"/>
    </location>
</feature>
<evidence type="ECO:0008006" key="13">
    <source>
        <dbReference type="Google" id="ProtNLM"/>
    </source>
</evidence>
<keyword evidence="3" id="KW-0813">Transport</keyword>
<feature type="transmembrane region" description="Helical" evidence="10">
    <location>
        <begin position="243"/>
        <end position="264"/>
    </location>
</feature>
<evidence type="ECO:0000313" key="12">
    <source>
        <dbReference type="Proteomes" id="UP000593562"/>
    </source>
</evidence>
<gene>
    <name evidence="11" type="ORF">HS088_TW01G00967</name>
</gene>
<dbReference type="Proteomes" id="UP000593562">
    <property type="component" value="Unassembled WGS sequence"/>
</dbReference>
<keyword evidence="5" id="KW-0571">Peptide transport</keyword>
<comment type="subcellular location">
    <subcellularLocation>
        <location evidence="1">Membrane</location>
        <topology evidence="1">Multi-pass membrane protein</topology>
    </subcellularLocation>
</comment>
<feature type="transmembrane region" description="Helical" evidence="10">
    <location>
        <begin position="139"/>
        <end position="157"/>
    </location>
</feature>
<keyword evidence="7 10" id="KW-1133">Transmembrane helix</keyword>
<evidence type="ECO:0000313" key="11">
    <source>
        <dbReference type="EMBL" id="KAF5753049.1"/>
    </source>
</evidence>
<dbReference type="GO" id="GO:0015031">
    <property type="term" value="P:protein transport"/>
    <property type="evidence" value="ECO:0007669"/>
    <property type="project" value="UniProtKB-KW"/>
</dbReference>
<dbReference type="InterPro" id="IPR004648">
    <property type="entry name" value="Oligpept_transpt"/>
</dbReference>
<evidence type="ECO:0000256" key="7">
    <source>
        <dbReference type="ARBA" id="ARBA00022989"/>
    </source>
</evidence>
<keyword evidence="8 10" id="KW-0472">Membrane</keyword>
<feature type="transmembrane region" description="Helical" evidence="10">
    <location>
        <begin position="163"/>
        <end position="190"/>
    </location>
</feature>
<sequence>MDKVSELPLPEDFLDFVEANGLDPSIYAAGDCIPRYVRLKLGREAHVEEIEAEIKCKLEKVGWLPGFYPLPTDIQIANTKAYKEGKKEETYKEGKDDVSCSRASEDGPDGGENSPIEQVALTVPTTDDPSLPTFTFRTWTLGILACVLLSFVNQFFLYRREPLTVAATCAQIVMVPIGHLMASMITNRVFFKGQKWEFSLNPGPFNVKEHVLATIFANAGAGSVYAIHVVSTVKVFYKKELTFVVALLVVLTSQVLGFGWAGVFRRYLVQPAAMWWPQNLVQVSLFRPDCCCCSCSALPWELSISAFEEKTMDVHTKSMRKYKQVPEWWFMCILLLNILATIFICEYYNDQLQLPWWGVLLACGLAIFFTLPMGIIKATTNQVVPLLTHSPVNVARTFVSKMVINNIA</sequence>
<organism evidence="11 12">
    <name type="scientific">Tripterygium wilfordii</name>
    <name type="common">Thunder God vine</name>
    <dbReference type="NCBI Taxonomy" id="458696"/>
    <lineage>
        <taxon>Eukaryota</taxon>
        <taxon>Viridiplantae</taxon>
        <taxon>Streptophyta</taxon>
        <taxon>Embryophyta</taxon>
        <taxon>Tracheophyta</taxon>
        <taxon>Spermatophyta</taxon>
        <taxon>Magnoliopsida</taxon>
        <taxon>eudicotyledons</taxon>
        <taxon>Gunneridae</taxon>
        <taxon>Pentapetalae</taxon>
        <taxon>rosids</taxon>
        <taxon>fabids</taxon>
        <taxon>Celastrales</taxon>
        <taxon>Celastraceae</taxon>
        <taxon>Tripterygium</taxon>
    </lineage>
</organism>
<dbReference type="Pfam" id="PF03169">
    <property type="entry name" value="OPT"/>
    <property type="match status" value="2"/>
</dbReference>
<accession>A0A7J7E3E4</accession>
<dbReference type="InParanoid" id="A0A7J7E3E4"/>
<feature type="transmembrane region" description="Helical" evidence="10">
    <location>
        <begin position="328"/>
        <end position="349"/>
    </location>
</feature>
<feature type="transmembrane region" description="Helical" evidence="10">
    <location>
        <begin position="355"/>
        <end position="376"/>
    </location>
</feature>
<evidence type="ECO:0000256" key="2">
    <source>
        <dbReference type="ARBA" id="ARBA00005484"/>
    </source>
</evidence>
<comment type="similarity">
    <text evidence="2">Belongs to the oligopeptide OPT transporter (TC 2.A.67.1) family.</text>
</comment>
<evidence type="ECO:0000256" key="3">
    <source>
        <dbReference type="ARBA" id="ARBA00022448"/>
    </source>
</evidence>
<evidence type="ECO:0000256" key="10">
    <source>
        <dbReference type="SAM" id="Phobius"/>
    </source>
</evidence>
<feature type="compositionally biased region" description="Basic and acidic residues" evidence="9">
    <location>
        <begin position="88"/>
        <end position="105"/>
    </location>
</feature>
<evidence type="ECO:0000256" key="9">
    <source>
        <dbReference type="SAM" id="MobiDB-lite"/>
    </source>
</evidence>
<dbReference type="GO" id="GO:0016020">
    <property type="term" value="C:membrane"/>
    <property type="evidence" value="ECO:0007669"/>
    <property type="project" value="UniProtKB-SubCell"/>
</dbReference>
<dbReference type="NCBIfam" id="TIGR00728">
    <property type="entry name" value="OPT_sfam"/>
    <property type="match status" value="1"/>
</dbReference>
<evidence type="ECO:0000256" key="5">
    <source>
        <dbReference type="ARBA" id="ARBA00022856"/>
    </source>
</evidence>
<proteinExistence type="inferred from homology"/>
<protein>
    <recommendedName>
        <fullName evidence="13">Oligopeptide transporter</fullName>
    </recommendedName>
</protein>
<name>A0A7J7E3E4_TRIWF</name>
<evidence type="ECO:0000256" key="4">
    <source>
        <dbReference type="ARBA" id="ARBA00022692"/>
    </source>
</evidence>
<dbReference type="InterPro" id="IPR004813">
    <property type="entry name" value="OPT"/>
</dbReference>
<dbReference type="GO" id="GO:0035673">
    <property type="term" value="F:oligopeptide transmembrane transporter activity"/>
    <property type="evidence" value="ECO:0007669"/>
    <property type="project" value="InterPro"/>
</dbReference>
<evidence type="ECO:0000256" key="8">
    <source>
        <dbReference type="ARBA" id="ARBA00023136"/>
    </source>
</evidence>
<dbReference type="EMBL" id="JAAARO010000001">
    <property type="protein sequence ID" value="KAF5753049.1"/>
    <property type="molecule type" value="Genomic_DNA"/>
</dbReference>